<comment type="caution">
    <text evidence="1">The sequence shown here is derived from an EMBL/GenBank/DDBJ whole genome shotgun (WGS) entry which is preliminary data.</text>
</comment>
<sequence>MTESHLVNQRVGNFHNSIIESFNSSKSHERQVRSPKEPEGNGPGFRHSCGVTHDDPCIVKVNNIKSPKVDEHILFIDEIENGTCNRSNLTPDIGIGLQMTHTCANSDLVERRKHDRNELEICHIERNGDKLLKIPRLEDFEDLRRGINKNKAQEPGVSKICDFESQPHENTESSNHEAGCEGRRRVVEIGERCQ</sequence>
<proteinExistence type="predicted"/>
<keyword evidence="2" id="KW-1185">Reference proteome</keyword>
<dbReference type="EMBL" id="CM056741">
    <property type="protein sequence ID" value="KAJ8685489.1"/>
    <property type="molecule type" value="Genomic_DNA"/>
</dbReference>
<accession>A0ACC2PSC8</accession>
<reference evidence="1" key="1">
    <citation type="submission" date="2023-04" db="EMBL/GenBank/DDBJ databases">
        <title>A chromosome-level genome assembly of the parasitoid wasp Eretmocerus hayati.</title>
        <authorList>
            <person name="Zhong Y."/>
            <person name="Liu S."/>
            <person name="Liu Y."/>
        </authorList>
    </citation>
    <scope>NUCLEOTIDE SEQUENCE</scope>
    <source>
        <strain evidence="1">ZJU_SS_LIU_2023</strain>
    </source>
</reference>
<gene>
    <name evidence="1" type="ORF">QAD02_021282</name>
</gene>
<name>A0ACC2PSC8_9HYME</name>
<protein>
    <submittedName>
        <fullName evidence="1">Uncharacterized protein</fullName>
    </submittedName>
</protein>
<organism evidence="1 2">
    <name type="scientific">Eretmocerus hayati</name>
    <dbReference type="NCBI Taxonomy" id="131215"/>
    <lineage>
        <taxon>Eukaryota</taxon>
        <taxon>Metazoa</taxon>
        <taxon>Ecdysozoa</taxon>
        <taxon>Arthropoda</taxon>
        <taxon>Hexapoda</taxon>
        <taxon>Insecta</taxon>
        <taxon>Pterygota</taxon>
        <taxon>Neoptera</taxon>
        <taxon>Endopterygota</taxon>
        <taxon>Hymenoptera</taxon>
        <taxon>Apocrita</taxon>
        <taxon>Proctotrupomorpha</taxon>
        <taxon>Chalcidoidea</taxon>
        <taxon>Aphelinidae</taxon>
        <taxon>Aphelininae</taxon>
        <taxon>Eretmocerus</taxon>
    </lineage>
</organism>
<dbReference type="Proteomes" id="UP001239111">
    <property type="component" value="Chromosome 1"/>
</dbReference>
<evidence type="ECO:0000313" key="2">
    <source>
        <dbReference type="Proteomes" id="UP001239111"/>
    </source>
</evidence>
<evidence type="ECO:0000313" key="1">
    <source>
        <dbReference type="EMBL" id="KAJ8685489.1"/>
    </source>
</evidence>